<evidence type="ECO:0000313" key="3">
    <source>
        <dbReference type="Ensembl" id="ENSMMMP00000004824.1"/>
    </source>
</evidence>
<accession>A0A8C5YTA5</accession>
<dbReference type="Ensembl" id="ENSMMMT00000005494.1">
    <property type="protein sequence ID" value="ENSMMMP00000004824.1"/>
    <property type="gene ID" value="ENSMMMG00000004403.1"/>
</dbReference>
<dbReference type="Proteomes" id="UP000694407">
    <property type="component" value="Unplaced"/>
</dbReference>
<proteinExistence type="predicted"/>
<protein>
    <submittedName>
        <fullName evidence="3">Uncharacterized protein</fullName>
    </submittedName>
</protein>
<reference evidence="3" key="1">
    <citation type="submission" date="2025-08" db="UniProtKB">
        <authorList>
            <consortium name="Ensembl"/>
        </authorList>
    </citation>
    <scope>IDENTIFICATION</scope>
</reference>
<dbReference type="Gene3D" id="3.90.950.10">
    <property type="match status" value="1"/>
</dbReference>
<keyword evidence="2" id="KW-0378">Hydrolase</keyword>
<dbReference type="GeneTree" id="ENSGT00940000162413"/>
<dbReference type="Pfam" id="PF02545">
    <property type="entry name" value="Maf"/>
    <property type="match status" value="1"/>
</dbReference>
<comment type="cofactor">
    <cofactor evidence="1">
        <name>a divalent metal cation</name>
        <dbReference type="ChEBI" id="CHEBI:60240"/>
    </cofactor>
</comment>
<evidence type="ECO:0000256" key="2">
    <source>
        <dbReference type="ARBA" id="ARBA00022801"/>
    </source>
</evidence>
<dbReference type="InterPro" id="IPR029001">
    <property type="entry name" value="ITPase-like_fam"/>
</dbReference>
<sequence>LELASLLCPFSADPALPPYHLCLCAAAPSRALPCPWRPPFKETLSKASFPSPYAYAIETAKQKALEVAHRLHQASGPSLGTPWLDGGVAWQGRGGARRCPLAAKCPAGSGPRRLSGKEHSVFTGVAIVHSIGGCDGPGRSGPVSHQTLGSGLTSLPLSLSAHARSSPRRDKAGGYGIQSLGGMLVESVRGDFLNVVGFPLNRFCKQLAELYYPPRARTGSQGTRW</sequence>
<keyword evidence="4" id="KW-1185">Reference proteome</keyword>
<organism evidence="3 4">
    <name type="scientific">Marmota marmota marmota</name>
    <name type="common">Alpine marmot</name>
    <dbReference type="NCBI Taxonomy" id="9994"/>
    <lineage>
        <taxon>Eukaryota</taxon>
        <taxon>Metazoa</taxon>
        <taxon>Chordata</taxon>
        <taxon>Craniata</taxon>
        <taxon>Vertebrata</taxon>
        <taxon>Euteleostomi</taxon>
        <taxon>Mammalia</taxon>
        <taxon>Eutheria</taxon>
        <taxon>Euarchontoglires</taxon>
        <taxon>Glires</taxon>
        <taxon>Rodentia</taxon>
        <taxon>Sciuromorpha</taxon>
        <taxon>Sciuridae</taxon>
        <taxon>Xerinae</taxon>
        <taxon>Marmotini</taxon>
        <taxon>Marmota</taxon>
    </lineage>
</organism>
<reference evidence="3" key="2">
    <citation type="submission" date="2025-09" db="UniProtKB">
        <authorList>
            <consortium name="Ensembl"/>
        </authorList>
    </citation>
    <scope>IDENTIFICATION</scope>
</reference>
<name>A0A8C5YTA5_MARMA</name>
<dbReference type="SUPFAM" id="SSF52972">
    <property type="entry name" value="ITPase-like"/>
    <property type="match status" value="1"/>
</dbReference>
<evidence type="ECO:0000313" key="4">
    <source>
        <dbReference type="Proteomes" id="UP000694407"/>
    </source>
</evidence>
<evidence type="ECO:0000256" key="1">
    <source>
        <dbReference type="ARBA" id="ARBA00001968"/>
    </source>
</evidence>
<dbReference type="GO" id="GO:0047429">
    <property type="term" value="F:nucleoside triphosphate diphosphatase activity"/>
    <property type="evidence" value="ECO:0007669"/>
    <property type="project" value="InterPro"/>
</dbReference>
<dbReference type="InterPro" id="IPR003697">
    <property type="entry name" value="Maf-like"/>
</dbReference>
<dbReference type="PANTHER" id="PTHR43213:SF5">
    <property type="entry name" value="BIFUNCTIONAL DTTP_UTP PYROPHOSPHATASE_METHYLTRANSFERASE PROTEIN-RELATED"/>
    <property type="match status" value="1"/>
</dbReference>
<dbReference type="PANTHER" id="PTHR43213">
    <property type="entry name" value="BIFUNCTIONAL DTTP/UTP PYROPHOSPHATASE/METHYLTRANSFERASE PROTEIN-RELATED"/>
    <property type="match status" value="1"/>
</dbReference>
<dbReference type="AlphaFoldDB" id="A0A8C5YTA5"/>